<dbReference type="KEGG" id="ang:An16g07760"/>
<organism evidence="2">
    <name type="scientific">Aspergillus niger</name>
    <dbReference type="NCBI Taxonomy" id="5061"/>
    <lineage>
        <taxon>Eukaryota</taxon>
        <taxon>Fungi</taxon>
        <taxon>Dikarya</taxon>
        <taxon>Ascomycota</taxon>
        <taxon>Pezizomycotina</taxon>
        <taxon>Eurotiomycetes</taxon>
        <taxon>Eurotiomycetidae</taxon>
        <taxon>Eurotiales</taxon>
        <taxon>Aspergillaceae</taxon>
        <taxon>Aspergillus</taxon>
        <taxon>Aspergillus subgen. Circumdati</taxon>
    </lineage>
</organism>
<name>A0AAJ8E2S7_ASPNG</name>
<dbReference type="VEuPathDB" id="FungiDB:An16g07760"/>
<proteinExistence type="predicted"/>
<dbReference type="AlphaFoldDB" id="A0AAJ8E2S7"/>
<dbReference type="RefSeq" id="XP_059604897.1">
    <property type="nucleotide sequence ID" value="XM_059745299.1"/>
</dbReference>
<protein>
    <submittedName>
        <fullName evidence="2">Uncharacterized protein</fullName>
    </submittedName>
</protein>
<evidence type="ECO:0000313" key="2">
    <source>
        <dbReference type="RefSeq" id="XP_059604897.1"/>
    </source>
</evidence>
<dbReference type="GeneID" id="84593510"/>
<sequence>MQLSRTSPNIIKISTKRCHCPTPANSLANKLLSIYSLAYLAPYSRALVWDCDSVSWAFSVPPRDEAKEDNNGILCVTYFTQARWQARDDSLHPPQRRVICRRDNNDGAPPGKIGTCQLGPDTKVTCETVSLKSGVQWRLGHDPSERHDGCVTSVSECNYTSQTASRMYSQPSRKSDSKLSAAFDAKI</sequence>
<feature type="region of interest" description="Disordered" evidence="1">
    <location>
        <begin position="168"/>
        <end position="187"/>
    </location>
</feature>
<accession>A0AAJ8E2S7</accession>
<reference evidence="2" key="1">
    <citation type="submission" date="2025-02" db="EMBL/GenBank/DDBJ databases">
        <authorList>
            <consortium name="NCBI Genome Project"/>
        </authorList>
    </citation>
    <scope>NUCLEOTIDE SEQUENCE</scope>
</reference>
<gene>
    <name evidence="2" type="ORF">An16g07760</name>
</gene>
<evidence type="ECO:0000256" key="1">
    <source>
        <dbReference type="SAM" id="MobiDB-lite"/>
    </source>
</evidence>
<reference evidence="2" key="2">
    <citation type="submission" date="2025-08" db="UniProtKB">
        <authorList>
            <consortium name="RefSeq"/>
        </authorList>
    </citation>
    <scope>IDENTIFICATION</scope>
</reference>